<feature type="region of interest" description="Disordered" evidence="1">
    <location>
        <begin position="389"/>
        <end position="409"/>
    </location>
</feature>
<evidence type="ECO:0000313" key="3">
    <source>
        <dbReference type="EMBL" id="KAB1070019.1"/>
    </source>
</evidence>
<keyword evidence="4" id="KW-1185">Reference proteome</keyword>
<sequence length="845" mass="92077">MKTTTPLILLLLFAFNLASGQDLLFEYDFEANPGSSTPPIYVTNETEIIYKTEAYFIRTDGTSLPTPRGAQYKDSDGTFFAVLRTQRITGSETTPLTLTFSDIDISGYDNLQLKVNLASIDYLPGGNPPAVGSWDKDDIVHFNAIIDNSTNLPLLWVESEENGNTGNGNGYPAIDTDFDALGELDTTLKLTEYFIQYESSAKDPAATGNLMDLVISFKINGSDEDIAIDNIEIWGVKTFPTPSTCNGGTATWDGSGWTGTTGLDTNVFIEGNYDTQTHGSFKACNLKVTSGHLLTINSNGTVVVENNVVTETNASLVIQPGSALVQHNDNGAVVNDGIMSLRRETAPMDAWYEYTYWSSPVESAQISTSIPHYNPNRLFIFNAQNYRDSTAETNNDNSTTPGQDQIDDNGDDWQLIGDTTMAPGIGYTTTTTPSYFNAYGSGAGTKFVTTFLGTFHNGVYEVDVYGNEDEQKDTNWNLIGNPYPSALDSDAFFNVNTNLERAIYFWSQNSVPSSTENGNQQQNFNMADFAIINDSGSVSSGGDGTSPFVIIGSTGHAIPSGQSFVVALSNVSGSGINHDQVTFNNSMRTESPAANSVFFKQETSSKTTQAIANKLWLNLNSTDNTSNQMLVGYVDGATNNDDGLSYDADVHPQNGALLYSVIPNVDKKFAIQGKTPSSLTANEVIPLGFKTTLGTNILYTMSLHKTEGDYFNHHRIILLDKAQSPATTWDLSAGDYIFSTDQPGEFNDRFEIIFKEDQALSVNHNTIGSSALKIIPLKNNNTQFTVPENLNIQNIEIRDLLGRVLYSLEGQSHSEVYNLPNLSTLYIARVSLSNGQTLTKKGVNP</sequence>
<dbReference type="Proteomes" id="UP000441333">
    <property type="component" value="Unassembled WGS sequence"/>
</dbReference>
<evidence type="ECO:0000256" key="2">
    <source>
        <dbReference type="SAM" id="SignalP"/>
    </source>
</evidence>
<protein>
    <submittedName>
        <fullName evidence="3">T9SS type A sorting domain-containing protein</fullName>
    </submittedName>
</protein>
<evidence type="ECO:0000256" key="1">
    <source>
        <dbReference type="SAM" id="MobiDB-lite"/>
    </source>
</evidence>
<evidence type="ECO:0000313" key="4">
    <source>
        <dbReference type="Proteomes" id="UP000441333"/>
    </source>
</evidence>
<dbReference type="RefSeq" id="WP_150936403.1">
    <property type="nucleotide sequence ID" value="NZ_WAAT01000020.1"/>
</dbReference>
<gene>
    <name evidence="3" type="ORF">F6U93_02220</name>
</gene>
<dbReference type="EMBL" id="WAAT01000020">
    <property type="protein sequence ID" value="KAB1070019.1"/>
    <property type="molecule type" value="Genomic_DNA"/>
</dbReference>
<organism evidence="3 4">
    <name type="scientific">Pseudotamlana haliotis</name>
    <dbReference type="NCBI Taxonomy" id="2614804"/>
    <lineage>
        <taxon>Bacteria</taxon>
        <taxon>Pseudomonadati</taxon>
        <taxon>Bacteroidota</taxon>
        <taxon>Flavobacteriia</taxon>
        <taxon>Flavobacteriales</taxon>
        <taxon>Flavobacteriaceae</taxon>
        <taxon>Pseudotamlana</taxon>
    </lineage>
</organism>
<name>A0A6N6MK89_9FLAO</name>
<accession>A0A6N6MK89</accession>
<comment type="caution">
    <text evidence="3">The sequence shown here is derived from an EMBL/GenBank/DDBJ whole genome shotgun (WGS) entry which is preliminary data.</text>
</comment>
<keyword evidence="2" id="KW-0732">Signal</keyword>
<proteinExistence type="predicted"/>
<dbReference type="AlphaFoldDB" id="A0A6N6MK89"/>
<reference evidence="3 4" key="1">
    <citation type="submission" date="2019-09" db="EMBL/GenBank/DDBJ databases">
        <authorList>
            <person name="Cao W.R."/>
        </authorList>
    </citation>
    <scope>NUCLEOTIDE SEQUENCE [LARGE SCALE GENOMIC DNA]</scope>
    <source>
        <strain evidence="3 4">B1N29</strain>
    </source>
</reference>
<feature type="signal peptide" evidence="2">
    <location>
        <begin position="1"/>
        <end position="20"/>
    </location>
</feature>
<feature type="compositionally biased region" description="Polar residues" evidence="1">
    <location>
        <begin position="389"/>
        <end position="403"/>
    </location>
</feature>
<feature type="chain" id="PRO_5027005085" evidence="2">
    <location>
        <begin position="21"/>
        <end position="845"/>
    </location>
</feature>